<dbReference type="AlphaFoldDB" id="A0A1Y5RJ77"/>
<accession>A0A1Y5RJ77</accession>
<evidence type="ECO:0000313" key="1">
    <source>
        <dbReference type="EMBL" id="SLN16010.1"/>
    </source>
</evidence>
<dbReference type="Proteomes" id="UP000193623">
    <property type="component" value="Unassembled WGS sequence"/>
</dbReference>
<gene>
    <name evidence="1" type="ORF">PSJ8397_00387</name>
</gene>
<keyword evidence="2" id="KW-1185">Reference proteome</keyword>
<evidence type="ECO:0000313" key="2">
    <source>
        <dbReference type="Proteomes" id="UP000193623"/>
    </source>
</evidence>
<reference evidence="1 2" key="1">
    <citation type="submission" date="2017-03" db="EMBL/GenBank/DDBJ databases">
        <authorList>
            <person name="Afonso C.L."/>
            <person name="Miller P.J."/>
            <person name="Scott M.A."/>
            <person name="Spackman E."/>
            <person name="Goraichik I."/>
            <person name="Dimitrov K.M."/>
            <person name="Suarez D.L."/>
            <person name="Swayne D.E."/>
        </authorList>
    </citation>
    <scope>NUCLEOTIDE SEQUENCE [LARGE SCALE GENOMIC DNA]</scope>
    <source>
        <strain evidence="1 2">CECT 8397</strain>
    </source>
</reference>
<proteinExistence type="predicted"/>
<protein>
    <submittedName>
        <fullName evidence="1">Uncharacterized protein</fullName>
    </submittedName>
</protein>
<name>A0A1Y5RJ77_9RHOB</name>
<dbReference type="EMBL" id="FWFT01000001">
    <property type="protein sequence ID" value="SLN16010.1"/>
    <property type="molecule type" value="Genomic_DNA"/>
</dbReference>
<organism evidence="1 2">
    <name type="scientific">Pseudooctadecabacter jejudonensis</name>
    <dbReference type="NCBI Taxonomy" id="1391910"/>
    <lineage>
        <taxon>Bacteria</taxon>
        <taxon>Pseudomonadati</taxon>
        <taxon>Pseudomonadota</taxon>
        <taxon>Alphaproteobacteria</taxon>
        <taxon>Rhodobacterales</taxon>
        <taxon>Paracoccaceae</taxon>
        <taxon>Pseudooctadecabacter</taxon>
    </lineage>
</organism>
<sequence length="42" mass="4779">MLLYVVFIPPIFRGVDAREPCVLEVGAKPRAKRFCDTIVKVM</sequence>